<evidence type="ECO:0000256" key="1">
    <source>
        <dbReference type="ARBA" id="ARBA00001917"/>
    </source>
</evidence>
<dbReference type="InterPro" id="IPR001709">
    <property type="entry name" value="Flavoprot_Pyr_Nucl_cyt_Rdtase"/>
</dbReference>
<keyword evidence="4" id="KW-0285">Flavoprotein</keyword>
<keyword evidence="10" id="KW-0198">Cysteine biosynthesis</keyword>
<dbReference type="Pfam" id="PF00667">
    <property type="entry name" value="FAD_binding_1"/>
    <property type="match status" value="1"/>
</dbReference>
<dbReference type="PRINTS" id="PR00369">
    <property type="entry name" value="FLAVODOXIN"/>
</dbReference>
<evidence type="ECO:0000256" key="2">
    <source>
        <dbReference type="ARBA" id="ARBA00001974"/>
    </source>
</evidence>
<dbReference type="PROSITE" id="PS50902">
    <property type="entry name" value="FLAVODOXIN_LIKE"/>
    <property type="match status" value="1"/>
</dbReference>
<keyword evidence="10" id="KW-0028">Amino-acid biosynthesis</keyword>
<dbReference type="InterPro" id="IPR039261">
    <property type="entry name" value="FNR_nucleotide-bd"/>
</dbReference>
<keyword evidence="8" id="KW-0813">Transport</keyword>
<dbReference type="InterPro" id="IPR001433">
    <property type="entry name" value="OxRdtase_FAD/NAD-bd"/>
</dbReference>
<evidence type="ECO:0000256" key="4">
    <source>
        <dbReference type="ARBA" id="ARBA00022630"/>
    </source>
</evidence>
<evidence type="ECO:0000256" key="5">
    <source>
        <dbReference type="ARBA" id="ARBA00022643"/>
    </source>
</evidence>
<name>K2K8X5_9GAMM</name>
<evidence type="ECO:0000256" key="10">
    <source>
        <dbReference type="ARBA" id="ARBA00023192"/>
    </source>
</evidence>
<evidence type="ECO:0000256" key="8">
    <source>
        <dbReference type="ARBA" id="ARBA00022982"/>
    </source>
</evidence>
<keyword evidence="7" id="KW-0521">NADP</keyword>
<comment type="cofactor">
    <cofactor evidence="1">
        <name>FMN</name>
        <dbReference type="ChEBI" id="CHEBI:58210"/>
    </cofactor>
</comment>
<evidence type="ECO:0000256" key="9">
    <source>
        <dbReference type="ARBA" id="ARBA00023002"/>
    </source>
</evidence>
<dbReference type="eggNOG" id="COG0369">
    <property type="taxonomic scope" value="Bacteria"/>
</dbReference>
<keyword evidence="15" id="KW-1185">Reference proteome</keyword>
<keyword evidence="6" id="KW-0274">FAD</keyword>
<proteinExistence type="predicted"/>
<evidence type="ECO:0000313" key="14">
    <source>
        <dbReference type="EMBL" id="EKE73725.1"/>
    </source>
</evidence>
<organism evidence="14 15">
    <name type="scientific">Gallaecimonas xiamenensis 3-C-1</name>
    <dbReference type="NCBI Taxonomy" id="745411"/>
    <lineage>
        <taxon>Bacteria</taxon>
        <taxon>Pseudomonadati</taxon>
        <taxon>Pseudomonadota</taxon>
        <taxon>Gammaproteobacteria</taxon>
        <taxon>Enterobacterales</taxon>
        <taxon>Gallaecimonadaceae</taxon>
        <taxon>Gallaecimonas</taxon>
    </lineage>
</organism>
<dbReference type="InterPro" id="IPR029039">
    <property type="entry name" value="Flavoprotein-like_sf"/>
</dbReference>
<evidence type="ECO:0000259" key="13">
    <source>
        <dbReference type="PROSITE" id="PS51384"/>
    </source>
</evidence>
<feature type="domain" description="Flavodoxin-like" evidence="12">
    <location>
        <begin position="53"/>
        <end position="191"/>
    </location>
</feature>
<dbReference type="EMBL" id="AMRI01000012">
    <property type="protein sequence ID" value="EKE73725.1"/>
    <property type="molecule type" value="Genomic_DNA"/>
</dbReference>
<dbReference type="Pfam" id="PF00258">
    <property type="entry name" value="Flavodoxin_1"/>
    <property type="match status" value="1"/>
</dbReference>
<dbReference type="FunFam" id="3.40.50.80:FF:000001">
    <property type="entry name" value="NADPH--cytochrome P450 reductase 1"/>
    <property type="match status" value="1"/>
</dbReference>
<dbReference type="PANTHER" id="PTHR19384:SF128">
    <property type="entry name" value="NADPH OXIDOREDUCTASE A"/>
    <property type="match status" value="1"/>
</dbReference>
<evidence type="ECO:0000256" key="6">
    <source>
        <dbReference type="ARBA" id="ARBA00022827"/>
    </source>
</evidence>
<dbReference type="PANTHER" id="PTHR19384">
    <property type="entry name" value="NITRIC OXIDE SYNTHASE-RELATED"/>
    <property type="match status" value="1"/>
</dbReference>
<dbReference type="Gene3D" id="2.40.30.10">
    <property type="entry name" value="Translation factors"/>
    <property type="match status" value="2"/>
</dbReference>
<sequence>MNQLTQAVREQLSQLSSDDLRWLSGYLAGLADGKAQGGQAPVLAAPAAASRPLLVLYGSQTGNAEGVAKTFAEAAKAAGLSVTLASMAGFKAKKLSEAQDIALVVSTHGDGEAPDDAIALHELLGSKRAPDLSQTRFSVMALGDSSYPLFCQTGKDFDERLAAAGGERLLAIKEADVDFQANVQAWQDELLSALAAAVPQVQSAAEVSSTAVAQPTRANPLSAEVLAVQPLTIDAGHEVFHLELDVPSLSYQPGDALGIVVQQSDALVQAVLDATRLNADEIVSLDGKQLRLFDALKGKELTVLHPKTVAQLQLSEGEGQLPERIRTRSESLTAQQLVDALKPLAPRLYSIASSPNEAEGEVHLTVALVAFEAEGNARFGVASGLVSRLQAGDQVQVYVQPNNRFRLPDADKPMIMIGPGTGVAPFRAFMQEREATEAVGRNWLFFGSRNLRNDFLYQTEWQRWLNEGLLSKLSLAFSRDQQDKIYVQHRLQEQGADVWQWLNDGAYLYVCGDAERMAKDVHQALAGIIESHGNTDGETYLNDLRAQGRYLRDVY</sequence>
<dbReference type="InterPro" id="IPR017927">
    <property type="entry name" value="FAD-bd_FR_type"/>
</dbReference>
<dbReference type="Gene3D" id="1.20.990.10">
    <property type="entry name" value="NADPH-cytochrome p450 Reductase, Chain A, domain 3"/>
    <property type="match status" value="2"/>
</dbReference>
<keyword evidence="8" id="KW-0249">Electron transport</keyword>
<dbReference type="SUPFAM" id="SSF52218">
    <property type="entry name" value="Flavoproteins"/>
    <property type="match status" value="1"/>
</dbReference>
<evidence type="ECO:0000256" key="3">
    <source>
        <dbReference type="ARBA" id="ARBA00012604"/>
    </source>
</evidence>
<dbReference type="GO" id="GO:0050660">
    <property type="term" value="F:flavin adenine dinucleotide binding"/>
    <property type="evidence" value="ECO:0007669"/>
    <property type="project" value="TreeGrafter"/>
</dbReference>
<dbReference type="InterPro" id="IPR001094">
    <property type="entry name" value="Flavdoxin-like"/>
</dbReference>
<dbReference type="GO" id="GO:0019344">
    <property type="term" value="P:cysteine biosynthetic process"/>
    <property type="evidence" value="ECO:0007669"/>
    <property type="project" value="UniProtKB-KW"/>
</dbReference>
<gene>
    <name evidence="14" type="ORF">B3C1_10017</name>
</gene>
<evidence type="ECO:0000256" key="11">
    <source>
        <dbReference type="ARBA" id="ARBA00052219"/>
    </source>
</evidence>
<dbReference type="GO" id="GO:0004783">
    <property type="term" value="F:sulfite reductase (NADPH) activity"/>
    <property type="evidence" value="ECO:0007669"/>
    <property type="project" value="UniProtKB-EC"/>
</dbReference>
<dbReference type="Pfam" id="PF00175">
    <property type="entry name" value="NAD_binding_1"/>
    <property type="match status" value="1"/>
</dbReference>
<dbReference type="EC" id="1.8.1.2" evidence="3"/>
<evidence type="ECO:0000259" key="12">
    <source>
        <dbReference type="PROSITE" id="PS50902"/>
    </source>
</evidence>
<dbReference type="InterPro" id="IPR017938">
    <property type="entry name" value="Riboflavin_synthase-like_b-brl"/>
</dbReference>
<dbReference type="SUPFAM" id="SSF52343">
    <property type="entry name" value="Ferredoxin reductase-like, C-terminal NADP-linked domain"/>
    <property type="match status" value="1"/>
</dbReference>
<dbReference type="PROSITE" id="PS51384">
    <property type="entry name" value="FAD_FR"/>
    <property type="match status" value="1"/>
</dbReference>
<dbReference type="Gene3D" id="3.40.50.360">
    <property type="match status" value="1"/>
</dbReference>
<reference evidence="14 15" key="1">
    <citation type="journal article" date="2012" name="J. Bacteriol.">
        <title>Genome Sequence of Gallaecimonas xiamenensis Type Strain 3-C-1.</title>
        <authorList>
            <person name="Lai Q."/>
            <person name="Wang L."/>
            <person name="Wang W."/>
            <person name="Shao Z."/>
        </authorList>
    </citation>
    <scope>NUCLEOTIDE SEQUENCE [LARGE SCALE GENOMIC DNA]</scope>
    <source>
        <strain evidence="14 15">3-C-1</strain>
    </source>
</reference>
<comment type="caution">
    <text evidence="14">The sequence shown here is derived from an EMBL/GenBank/DDBJ whole genome shotgun (WGS) entry which is preliminary data.</text>
</comment>
<dbReference type="Proteomes" id="UP000006755">
    <property type="component" value="Unassembled WGS sequence"/>
</dbReference>
<keyword evidence="9" id="KW-0560">Oxidoreductase</keyword>
<dbReference type="InterPro" id="IPR023173">
    <property type="entry name" value="NADPH_Cyt_P450_Rdtase_alpha"/>
</dbReference>
<dbReference type="AlphaFoldDB" id="K2K8X5"/>
<accession>K2K8X5</accession>
<keyword evidence="5" id="KW-0288">FMN</keyword>
<evidence type="ECO:0000256" key="7">
    <source>
        <dbReference type="ARBA" id="ARBA00022857"/>
    </source>
</evidence>
<evidence type="ECO:0000313" key="15">
    <source>
        <dbReference type="Proteomes" id="UP000006755"/>
    </source>
</evidence>
<dbReference type="GO" id="GO:0010181">
    <property type="term" value="F:FMN binding"/>
    <property type="evidence" value="ECO:0007669"/>
    <property type="project" value="InterPro"/>
</dbReference>
<dbReference type="STRING" id="745411.B3C1_10017"/>
<dbReference type="InterPro" id="IPR008254">
    <property type="entry name" value="Flavodoxin/NO_synth"/>
</dbReference>
<dbReference type="InterPro" id="IPR003097">
    <property type="entry name" value="CysJ-like_FAD-binding"/>
</dbReference>
<dbReference type="PRINTS" id="PR00371">
    <property type="entry name" value="FPNCR"/>
</dbReference>
<feature type="domain" description="FAD-binding FR-type" evidence="13">
    <location>
        <begin position="218"/>
        <end position="408"/>
    </location>
</feature>
<dbReference type="GO" id="GO:0005829">
    <property type="term" value="C:cytosol"/>
    <property type="evidence" value="ECO:0007669"/>
    <property type="project" value="TreeGrafter"/>
</dbReference>
<dbReference type="Gene3D" id="3.40.50.80">
    <property type="entry name" value="Nucleotide-binding domain of ferredoxin-NADP reductase (FNR) module"/>
    <property type="match status" value="1"/>
</dbReference>
<comment type="catalytic activity">
    <reaction evidence="11">
        <text>hydrogen sulfide + 3 NADP(+) + 3 H2O = sulfite + 3 NADPH + 4 H(+)</text>
        <dbReference type="Rhea" id="RHEA:13801"/>
        <dbReference type="ChEBI" id="CHEBI:15377"/>
        <dbReference type="ChEBI" id="CHEBI:15378"/>
        <dbReference type="ChEBI" id="CHEBI:17359"/>
        <dbReference type="ChEBI" id="CHEBI:29919"/>
        <dbReference type="ChEBI" id="CHEBI:57783"/>
        <dbReference type="ChEBI" id="CHEBI:58349"/>
        <dbReference type="EC" id="1.8.1.2"/>
    </reaction>
</comment>
<dbReference type="PATRIC" id="fig|745411.4.peg.1965"/>
<comment type="cofactor">
    <cofactor evidence="2">
        <name>FAD</name>
        <dbReference type="ChEBI" id="CHEBI:57692"/>
    </cofactor>
</comment>
<dbReference type="SUPFAM" id="SSF63380">
    <property type="entry name" value="Riboflavin synthase domain-like"/>
    <property type="match status" value="1"/>
</dbReference>
<protein>
    <recommendedName>
        <fullName evidence="3">assimilatory sulfite reductase (NADPH)</fullName>
        <ecNumber evidence="3">1.8.1.2</ecNumber>
    </recommendedName>
</protein>